<reference evidence="3" key="1">
    <citation type="journal article" date="2019" name="Int. J. Syst. Evol. Microbiol.">
        <title>The Global Catalogue of Microorganisms (GCM) 10K type strain sequencing project: providing services to taxonomists for standard genome sequencing and annotation.</title>
        <authorList>
            <consortium name="The Broad Institute Genomics Platform"/>
            <consortium name="The Broad Institute Genome Sequencing Center for Infectious Disease"/>
            <person name="Wu L."/>
            <person name="Ma J."/>
        </authorList>
    </citation>
    <scope>NUCLEOTIDE SEQUENCE [LARGE SCALE GENOMIC DNA]</scope>
    <source>
        <strain evidence="3">CCM 9110</strain>
    </source>
</reference>
<gene>
    <name evidence="2" type="primary">istA</name>
    <name evidence="2" type="ORF">ACFQ41_12945</name>
</gene>
<evidence type="ECO:0000313" key="2">
    <source>
        <dbReference type="EMBL" id="MFD1400194.1"/>
    </source>
</evidence>
<keyword evidence="3" id="KW-1185">Reference proteome</keyword>
<comment type="caution">
    <text evidence="2">The sequence shown here is derived from an EMBL/GenBank/DDBJ whole genome shotgun (WGS) entry which is preliminary data.</text>
</comment>
<dbReference type="SUPFAM" id="SSF53098">
    <property type="entry name" value="Ribonuclease H-like"/>
    <property type="match status" value="1"/>
</dbReference>
<feature type="domain" description="Integrase catalytic" evidence="1">
    <location>
        <begin position="132"/>
        <end position="313"/>
    </location>
</feature>
<protein>
    <submittedName>
        <fullName evidence="2">IS21 family transposase</fullName>
    </submittedName>
</protein>
<dbReference type="RefSeq" id="WP_203634148.1">
    <property type="nucleotide sequence ID" value="NZ_BOLV01000052.1"/>
</dbReference>
<organism evidence="2 3">
    <name type="scientific">Lacticaseibacillus suilingensis</name>
    <dbReference type="NCBI Taxonomy" id="2799577"/>
    <lineage>
        <taxon>Bacteria</taxon>
        <taxon>Bacillati</taxon>
        <taxon>Bacillota</taxon>
        <taxon>Bacilli</taxon>
        <taxon>Lactobacillales</taxon>
        <taxon>Lactobacillaceae</taxon>
        <taxon>Lacticaseibacillus</taxon>
    </lineage>
</organism>
<dbReference type="EMBL" id="JBHTOA010000051">
    <property type="protein sequence ID" value="MFD1400194.1"/>
    <property type="molecule type" value="Genomic_DNA"/>
</dbReference>
<dbReference type="InterPro" id="IPR001584">
    <property type="entry name" value="Integrase_cat-core"/>
</dbReference>
<dbReference type="Pfam" id="PF22483">
    <property type="entry name" value="Mu-transpos_C_2"/>
    <property type="match status" value="1"/>
</dbReference>
<proteinExistence type="predicted"/>
<dbReference type="Proteomes" id="UP001597199">
    <property type="component" value="Unassembled WGS sequence"/>
</dbReference>
<dbReference type="InterPro" id="IPR012337">
    <property type="entry name" value="RNaseH-like_sf"/>
</dbReference>
<dbReference type="PANTHER" id="PTHR35004:SF8">
    <property type="entry name" value="TRANSPOSASE RV3428C-RELATED"/>
    <property type="match status" value="1"/>
</dbReference>
<evidence type="ECO:0000313" key="3">
    <source>
        <dbReference type="Proteomes" id="UP001597199"/>
    </source>
</evidence>
<accession>A0ABW4BJ56</accession>
<name>A0ABW4BJ56_9LACO</name>
<evidence type="ECO:0000259" key="1">
    <source>
        <dbReference type="PROSITE" id="PS50994"/>
    </source>
</evidence>
<dbReference type="PANTHER" id="PTHR35004">
    <property type="entry name" value="TRANSPOSASE RV3428C-RELATED"/>
    <property type="match status" value="1"/>
</dbReference>
<dbReference type="InterPro" id="IPR054353">
    <property type="entry name" value="IstA-like_C"/>
</dbReference>
<dbReference type="PROSITE" id="PS50994">
    <property type="entry name" value="INTEGRASE"/>
    <property type="match status" value="1"/>
</dbReference>
<dbReference type="NCBIfam" id="NF033546">
    <property type="entry name" value="transpos_IS21"/>
    <property type="match status" value="1"/>
</dbReference>
<sequence>MTIHYRQILELHAQELVHRDIAAMTGNSRPKISEVIRQAELHQISPPFTDDVDDIWLESLLFPQKQPLAKGRQLPDFDKIHEELAKPNVTLSLVHYEYEQECRQNGTVPYAYRTFCQYYRAYAQKYKATMRIRRKPGEVMEVDWAGSPLYIVDRETGEVVKAYLFIASLPCSAYSYCEAFMTEQQEEWLTGHVHAYEFFGGVTQYLISDNLKTGVTSHKHSEVILNEMYRNLALHYGTIVMPARVRKPKDKPTVEGVVGTVSTWIIAALRNETFFDLEELNKAVRIKLKEFNERPFTKKYKQGSRLSAFQDEESFALRPLPVQAYTMASWRTATVQLDYHINVESQFYSVPYEYISSKVDIKVTKDIVEVFYKGNRIASHKRLSGKFGQFSTNHDHLPAEHKLFVDHTPENALAWAEAVGINTLGVMRYLLQSAASEKQGLSAAFRFKGLDRKYAGIEIEAACTTVMKIATAPTVSVVERVLRSQKIPVQKPTNEPDYGFTRGAAYFGGNDQ</sequence>